<dbReference type="Gene3D" id="3.40.50.300">
    <property type="entry name" value="P-loop containing nucleotide triphosphate hydrolases"/>
    <property type="match status" value="1"/>
</dbReference>
<dbReference type="AlphaFoldDB" id="A0A2B2LDB9"/>
<feature type="domain" description="AAA" evidence="1">
    <location>
        <begin position="5"/>
        <end position="181"/>
    </location>
</feature>
<dbReference type="PIRSF" id="PIRSF009320">
    <property type="entry name" value="Nuc_binding_HP_1000"/>
    <property type="match status" value="1"/>
</dbReference>
<dbReference type="InterPro" id="IPR025669">
    <property type="entry name" value="AAA_dom"/>
</dbReference>
<protein>
    <submittedName>
        <fullName evidence="2">Chromosome partitioning protein ParA</fullName>
    </submittedName>
</protein>
<evidence type="ECO:0000313" key="2">
    <source>
        <dbReference type="EMBL" id="PFQ42817.1"/>
    </source>
</evidence>
<proteinExistence type="predicted"/>
<sequence>MAYKLAFVQNKGGVLKSSMTVNLAGLYAKQGKRVLIVDADQQGNSLLSFGKNPDKYRTTLHDVLVHFAPASEAIINVHENIDVLPSNEMMSFLDFDVLPNLDKYINPFLLLKVALMSVEDDYDVILFDSPPSSGLIQSNVICCTDNIIIPFQPEQYSVRSLIKIIDVIGQFKNKHNPNLDITGVVATLVQKNTKLHTEAMKQASRFCEKEGIHFFKANIPRTIQFANSIAYNQLPLTLTKKDNEFAFHYKNLFKELTELEGTRIG</sequence>
<dbReference type="InterPro" id="IPR027417">
    <property type="entry name" value="P-loop_NTPase"/>
</dbReference>
<reference evidence="2 3" key="1">
    <citation type="submission" date="2017-09" db="EMBL/GenBank/DDBJ databases">
        <title>Large-scale bioinformatics analysis of Bacillus genomes uncovers conserved roles of natural products in bacterial physiology.</title>
        <authorList>
            <consortium name="Agbiome Team Llc"/>
            <person name="Bleich R.M."/>
            <person name="Grubbs K.J."/>
            <person name="Santa Maria K.C."/>
            <person name="Allen S.E."/>
            <person name="Farag S."/>
            <person name="Shank E.A."/>
            <person name="Bowers A."/>
        </authorList>
    </citation>
    <scope>NUCLEOTIDE SEQUENCE [LARGE SCALE GENOMIC DNA]</scope>
    <source>
        <strain evidence="2 3">AFS070861</strain>
    </source>
</reference>
<name>A0A2B2LDB9_BACCE</name>
<evidence type="ECO:0000259" key="1">
    <source>
        <dbReference type="Pfam" id="PF13614"/>
    </source>
</evidence>
<dbReference type="EMBL" id="NVAP01000049">
    <property type="protein sequence ID" value="PFQ42817.1"/>
    <property type="molecule type" value="Genomic_DNA"/>
</dbReference>
<dbReference type="InterPro" id="IPR050678">
    <property type="entry name" value="DNA_Partitioning_ATPase"/>
</dbReference>
<evidence type="ECO:0000313" key="3">
    <source>
        <dbReference type="Proteomes" id="UP000224386"/>
    </source>
</evidence>
<gene>
    <name evidence="2" type="ORF">COK05_24520</name>
</gene>
<dbReference type="PANTHER" id="PTHR13696">
    <property type="entry name" value="P-LOOP CONTAINING NUCLEOSIDE TRIPHOSPHATE HYDROLASE"/>
    <property type="match status" value="1"/>
</dbReference>
<comment type="caution">
    <text evidence="2">The sequence shown here is derived from an EMBL/GenBank/DDBJ whole genome shotgun (WGS) entry which is preliminary data.</text>
</comment>
<dbReference type="Pfam" id="PF13614">
    <property type="entry name" value="AAA_31"/>
    <property type="match status" value="1"/>
</dbReference>
<accession>A0A2B2LDB9</accession>
<dbReference type="PANTHER" id="PTHR13696:SF52">
    <property type="entry name" value="PARA FAMILY PROTEIN CT_582"/>
    <property type="match status" value="1"/>
</dbReference>
<dbReference type="CDD" id="cd02042">
    <property type="entry name" value="ParAB_family"/>
    <property type="match status" value="1"/>
</dbReference>
<organism evidence="2 3">
    <name type="scientific">Bacillus cereus</name>
    <dbReference type="NCBI Taxonomy" id="1396"/>
    <lineage>
        <taxon>Bacteria</taxon>
        <taxon>Bacillati</taxon>
        <taxon>Bacillota</taxon>
        <taxon>Bacilli</taxon>
        <taxon>Bacillales</taxon>
        <taxon>Bacillaceae</taxon>
        <taxon>Bacillus</taxon>
        <taxon>Bacillus cereus group</taxon>
    </lineage>
</organism>
<dbReference type="SUPFAM" id="SSF52540">
    <property type="entry name" value="P-loop containing nucleoside triphosphate hydrolases"/>
    <property type="match status" value="1"/>
</dbReference>
<dbReference type="Proteomes" id="UP000224386">
    <property type="component" value="Unassembled WGS sequence"/>
</dbReference>
<dbReference type="RefSeq" id="WP_098614613.1">
    <property type="nucleotide sequence ID" value="NZ_NVAP01000049.1"/>
</dbReference>